<dbReference type="Proteomes" id="UP000658131">
    <property type="component" value="Unassembled WGS sequence"/>
</dbReference>
<dbReference type="PANTHER" id="PTHR43364:SF4">
    <property type="entry name" value="NAD(P)-LINKED OXIDOREDUCTASE SUPERFAMILY PROTEIN"/>
    <property type="match status" value="1"/>
</dbReference>
<evidence type="ECO:0000256" key="1">
    <source>
        <dbReference type="ARBA" id="ARBA00023002"/>
    </source>
</evidence>
<gene>
    <name evidence="3" type="ORF">H8717_08575</name>
</gene>
<dbReference type="InterPro" id="IPR020471">
    <property type="entry name" value="AKR"/>
</dbReference>
<evidence type="ECO:0000313" key="4">
    <source>
        <dbReference type="Proteomes" id="UP000658131"/>
    </source>
</evidence>
<protein>
    <submittedName>
        <fullName evidence="3">Aldo/keto reductase</fullName>
    </submittedName>
</protein>
<accession>A0ABR7NJ82</accession>
<evidence type="ECO:0000259" key="2">
    <source>
        <dbReference type="Pfam" id="PF00248"/>
    </source>
</evidence>
<organism evidence="3 4">
    <name type="scientific">Yanshouia hominis</name>
    <dbReference type="NCBI Taxonomy" id="2763673"/>
    <lineage>
        <taxon>Bacteria</taxon>
        <taxon>Bacillati</taxon>
        <taxon>Bacillota</taxon>
        <taxon>Clostridia</taxon>
        <taxon>Eubacteriales</taxon>
        <taxon>Oscillospiraceae</taxon>
        <taxon>Yanshouia</taxon>
    </lineage>
</organism>
<dbReference type="SUPFAM" id="SSF51430">
    <property type="entry name" value="NAD(P)-linked oxidoreductase"/>
    <property type="match status" value="1"/>
</dbReference>
<dbReference type="PANTHER" id="PTHR43364">
    <property type="entry name" value="NADH-SPECIFIC METHYLGLYOXAL REDUCTASE-RELATED"/>
    <property type="match status" value="1"/>
</dbReference>
<dbReference type="PRINTS" id="PR00069">
    <property type="entry name" value="ALDKETRDTASE"/>
</dbReference>
<dbReference type="Gene3D" id="3.20.20.100">
    <property type="entry name" value="NADP-dependent oxidoreductase domain"/>
    <property type="match status" value="1"/>
</dbReference>
<dbReference type="PROSITE" id="PS00062">
    <property type="entry name" value="ALDOKETO_REDUCTASE_2"/>
    <property type="match status" value="1"/>
</dbReference>
<dbReference type="EMBL" id="JACRTB010000011">
    <property type="protein sequence ID" value="MBC8576458.1"/>
    <property type="molecule type" value="Genomic_DNA"/>
</dbReference>
<dbReference type="InterPro" id="IPR050523">
    <property type="entry name" value="AKR_Detox_Biosynth"/>
</dbReference>
<dbReference type="RefSeq" id="WP_262399981.1">
    <property type="nucleotide sequence ID" value="NZ_JACRTB010000011.1"/>
</dbReference>
<feature type="domain" description="NADP-dependent oxidoreductase" evidence="2">
    <location>
        <begin position="15"/>
        <end position="311"/>
    </location>
</feature>
<dbReference type="InterPro" id="IPR036812">
    <property type="entry name" value="NAD(P)_OxRdtase_dom_sf"/>
</dbReference>
<proteinExistence type="predicted"/>
<dbReference type="Pfam" id="PF00248">
    <property type="entry name" value="Aldo_ket_red"/>
    <property type="match status" value="1"/>
</dbReference>
<keyword evidence="4" id="KW-1185">Reference proteome</keyword>
<dbReference type="InterPro" id="IPR018170">
    <property type="entry name" value="Aldo/ket_reductase_CS"/>
</dbReference>
<comment type="caution">
    <text evidence="3">The sequence shown here is derived from an EMBL/GenBank/DDBJ whole genome shotgun (WGS) entry which is preliminary data.</text>
</comment>
<dbReference type="InterPro" id="IPR023210">
    <property type="entry name" value="NADP_OxRdtase_dom"/>
</dbReference>
<reference evidence="3 4" key="1">
    <citation type="submission" date="2020-08" db="EMBL/GenBank/DDBJ databases">
        <title>Genome public.</title>
        <authorList>
            <person name="Liu C."/>
            <person name="Sun Q."/>
        </authorList>
    </citation>
    <scope>NUCLEOTIDE SEQUENCE [LARGE SCALE GENOMIC DNA]</scope>
    <source>
        <strain evidence="3 4">BX1</strain>
    </source>
</reference>
<evidence type="ECO:0000313" key="3">
    <source>
        <dbReference type="EMBL" id="MBC8576458.1"/>
    </source>
</evidence>
<keyword evidence="1" id="KW-0560">Oxidoreductase</keyword>
<name>A0ABR7NJ82_9FIRM</name>
<sequence>MQYQRMTATGLSVSRLCLGTMNFGGQVSREDGIRMVHAALDSGVNFIDTANVYEDGRSEEIVGEALRGRRDEVILATKVRLTRHPERLNEEGLSRRSIMREIERSLKRLGTDYIDLYYLHTPDPDTPMEETIDAVDDLVRSGKIRYLGVSNFASWQLADADWIARVRGRTRPVMSENVFNLLCRSVEPELVPCLESHRVGMTVFNPLAGGLLTGKHIFSRPAAEGRFQNNSMYQNRYWNEDSFRGVDLLRQVAADADLSLPELAILWCAAHRFVDSVIIGVSSQQHLAANLHAIDLPPLSEETLARCDRVWNEISGTRYQYNR</sequence>